<keyword evidence="11" id="KW-0460">Magnesium</keyword>
<dbReference type="SUPFAM" id="SSF52518">
    <property type="entry name" value="Thiamin diphosphate-binding fold (THDP-binding)"/>
    <property type="match status" value="2"/>
</dbReference>
<dbReference type="Proteomes" id="UP000034366">
    <property type="component" value="Unassembled WGS sequence"/>
</dbReference>
<evidence type="ECO:0000256" key="11">
    <source>
        <dbReference type="ARBA" id="ARBA00022842"/>
    </source>
</evidence>
<evidence type="ECO:0000256" key="10">
    <source>
        <dbReference type="ARBA" id="ARBA00022837"/>
    </source>
</evidence>
<dbReference type="CDD" id="cd07033">
    <property type="entry name" value="TPP_PYR_DXS_TK_like"/>
    <property type="match status" value="1"/>
</dbReference>
<evidence type="ECO:0000256" key="9">
    <source>
        <dbReference type="ARBA" id="ARBA00022723"/>
    </source>
</evidence>
<sequence length="632" mass="70225">MTTNNIESVRKLLRYYILTSTTKAGSGHVTSSLSAVEIMATLFYKYFRFDLENPDNINNDRLIFSKGHASPLFYALYGGAGKLTEKEMLNLRQFDSVLEGHPTKRFKYTEVPTGSLGQGLSVGVGMALSAKMDKLDFLTYVLLGDGEMAEGQIWEALEIASHYKLNNLVGIIDVNRLGQAGQTLLGHDLITLEDRIKSFGWRTYVISDGHNLEDVNKAYEFVLSELPKADTPYMILAKTIKGKGVSFLEGKVEWHGRSLDEEQLTEALDELGSVDKTIRAEVRKTERVNSKLEILNPKQSSNNNITNSKQKSFSIPHTPYPVPHIGDSVATREAYGQALVELGKMYEDIVVMDGDMGNSTFSYKFKEKFPERYFEMFIAEQNMVSVALGMSERGKLPFISTFASFWTRALDQIRMLHYSGNHISIIGSHYGVSIGQDGPSQMGLEDISMFRTLSNSTVFCPSDGVSCYKITALMYQDDGLNYMRINKMKVPVIYNSNEDFRVGGSKTLKSSKEDKLTVISCGDCVHETLKAHKELAKSGVNIRVIDAYSIKPIDKETILKAAKETKVIITVEDHYITGGLGDAVLEVLAEVKNVPVYKLGVTKIPKSGKPEELLEYGGISAGSIIDKVKSII</sequence>
<dbReference type="Gene3D" id="3.40.50.920">
    <property type="match status" value="1"/>
</dbReference>
<feature type="domain" description="Transketolase-like pyrimidine-binding" evidence="13">
    <location>
        <begin position="329"/>
        <end position="492"/>
    </location>
</feature>
<name>A0A0G0HYA0_9BACT</name>
<dbReference type="Gene3D" id="3.40.50.970">
    <property type="match status" value="2"/>
</dbReference>
<protein>
    <recommendedName>
        <fullName evidence="7">Transketolase</fullName>
    </recommendedName>
</protein>
<dbReference type="InterPro" id="IPR033248">
    <property type="entry name" value="Transketolase_C"/>
</dbReference>
<dbReference type="GO" id="GO:0046872">
    <property type="term" value="F:metal ion binding"/>
    <property type="evidence" value="ECO:0007669"/>
    <property type="project" value="UniProtKB-KW"/>
</dbReference>
<keyword evidence="8" id="KW-0808">Transferase</keyword>
<dbReference type="PROSITE" id="PS00802">
    <property type="entry name" value="TRANSKETOLASE_2"/>
    <property type="match status" value="1"/>
</dbReference>
<evidence type="ECO:0000256" key="7">
    <source>
        <dbReference type="ARBA" id="ARBA00016662"/>
    </source>
</evidence>
<gene>
    <name evidence="14" type="ORF">US67_C0056G0005</name>
</gene>
<dbReference type="PATRIC" id="fig|1618592.3.peg.799"/>
<dbReference type="SUPFAM" id="SSF52922">
    <property type="entry name" value="TK C-terminal domain-like"/>
    <property type="match status" value="1"/>
</dbReference>
<evidence type="ECO:0000313" key="15">
    <source>
        <dbReference type="Proteomes" id="UP000034366"/>
    </source>
</evidence>
<keyword evidence="9" id="KW-0479">Metal-binding</keyword>
<dbReference type="NCBIfam" id="NF004559">
    <property type="entry name" value="PRK05899.2-5"/>
    <property type="match status" value="1"/>
</dbReference>
<dbReference type="EMBL" id="LBTW01000056">
    <property type="protein sequence ID" value="KKQ47237.1"/>
    <property type="molecule type" value="Genomic_DNA"/>
</dbReference>
<accession>A0A0G0HYA0</accession>
<dbReference type="InterPro" id="IPR005475">
    <property type="entry name" value="Transketolase-like_Pyr-bd"/>
</dbReference>
<dbReference type="GO" id="GO:0030976">
    <property type="term" value="F:thiamine pyrophosphate binding"/>
    <property type="evidence" value="ECO:0007669"/>
    <property type="project" value="TreeGrafter"/>
</dbReference>
<evidence type="ECO:0000256" key="6">
    <source>
        <dbReference type="ARBA" id="ARBA00011738"/>
    </source>
</evidence>
<comment type="cofactor">
    <cofactor evidence="4">
        <name>thiamine diphosphate</name>
        <dbReference type="ChEBI" id="CHEBI:58937"/>
    </cofactor>
</comment>
<dbReference type="PROSITE" id="PS00801">
    <property type="entry name" value="TRANSKETOLASE_1"/>
    <property type="match status" value="1"/>
</dbReference>
<keyword evidence="10" id="KW-0106">Calcium</keyword>
<dbReference type="InterPro" id="IPR051424">
    <property type="entry name" value="Transketolase-like"/>
</dbReference>
<evidence type="ECO:0000256" key="1">
    <source>
        <dbReference type="ARBA" id="ARBA00001913"/>
    </source>
</evidence>
<dbReference type="GO" id="GO:0005737">
    <property type="term" value="C:cytoplasm"/>
    <property type="evidence" value="ECO:0007669"/>
    <property type="project" value="UniProtKB-ARBA"/>
</dbReference>
<comment type="cofactor">
    <cofactor evidence="2">
        <name>Mn(2+)</name>
        <dbReference type="ChEBI" id="CHEBI:29035"/>
    </cofactor>
</comment>
<dbReference type="InterPro" id="IPR029061">
    <property type="entry name" value="THDP-binding"/>
</dbReference>
<evidence type="ECO:0000256" key="4">
    <source>
        <dbReference type="ARBA" id="ARBA00001964"/>
    </source>
</evidence>
<dbReference type="FunFam" id="3.40.50.970:FF:000129">
    <property type="entry name" value="Transketolase"/>
    <property type="match status" value="1"/>
</dbReference>
<comment type="similarity">
    <text evidence="5">Belongs to the transketolase family.</text>
</comment>
<comment type="cofactor">
    <cofactor evidence="3">
        <name>Mg(2+)</name>
        <dbReference type="ChEBI" id="CHEBI:18420"/>
    </cofactor>
</comment>
<keyword evidence="12" id="KW-0786">Thiamine pyrophosphate</keyword>
<evidence type="ECO:0000256" key="12">
    <source>
        <dbReference type="ARBA" id="ARBA00023052"/>
    </source>
</evidence>
<dbReference type="InterPro" id="IPR049557">
    <property type="entry name" value="Transketolase_CS"/>
</dbReference>
<dbReference type="PANTHER" id="PTHR43195">
    <property type="entry name" value="TRANSKETOLASE"/>
    <property type="match status" value="1"/>
</dbReference>
<dbReference type="SMART" id="SM00861">
    <property type="entry name" value="Transket_pyr"/>
    <property type="match status" value="1"/>
</dbReference>
<dbReference type="InterPro" id="IPR005474">
    <property type="entry name" value="Transketolase_N"/>
</dbReference>
<dbReference type="GO" id="GO:0019682">
    <property type="term" value="P:glyceraldehyde-3-phosphate metabolic process"/>
    <property type="evidence" value="ECO:0007669"/>
    <property type="project" value="UniProtKB-ARBA"/>
</dbReference>
<evidence type="ECO:0000256" key="8">
    <source>
        <dbReference type="ARBA" id="ARBA00022679"/>
    </source>
</evidence>
<dbReference type="Pfam" id="PF02780">
    <property type="entry name" value="Transketolase_C"/>
    <property type="match status" value="1"/>
</dbReference>
<comment type="subunit">
    <text evidence="6">Homodimer.</text>
</comment>
<dbReference type="PANTHER" id="PTHR43195:SF1">
    <property type="entry name" value="FI06132P-RELATED"/>
    <property type="match status" value="1"/>
</dbReference>
<dbReference type="GO" id="GO:0004802">
    <property type="term" value="F:transketolase activity"/>
    <property type="evidence" value="ECO:0007669"/>
    <property type="project" value="TreeGrafter"/>
</dbReference>
<organism evidence="14 15">
    <name type="scientific">Candidatus Woesebacteria bacterium GW2011_GWD1_38_10</name>
    <dbReference type="NCBI Taxonomy" id="1618592"/>
    <lineage>
        <taxon>Bacteria</taxon>
        <taxon>Candidatus Woeseibacteriota</taxon>
    </lineage>
</organism>
<evidence type="ECO:0000259" key="13">
    <source>
        <dbReference type="SMART" id="SM00861"/>
    </source>
</evidence>
<reference evidence="14 15" key="1">
    <citation type="journal article" date="2015" name="Nature">
        <title>rRNA introns, odd ribosomes, and small enigmatic genomes across a large radiation of phyla.</title>
        <authorList>
            <person name="Brown C.T."/>
            <person name="Hug L.A."/>
            <person name="Thomas B.C."/>
            <person name="Sharon I."/>
            <person name="Castelle C.J."/>
            <person name="Singh A."/>
            <person name="Wilkins M.J."/>
            <person name="Williams K.H."/>
            <person name="Banfield J.F."/>
        </authorList>
    </citation>
    <scope>NUCLEOTIDE SEQUENCE [LARGE SCALE GENOMIC DNA]</scope>
</reference>
<dbReference type="CDD" id="cd02012">
    <property type="entry name" value="TPP_TK"/>
    <property type="match status" value="1"/>
</dbReference>
<comment type="cofactor">
    <cofactor evidence="1">
        <name>Ca(2+)</name>
        <dbReference type="ChEBI" id="CHEBI:29108"/>
    </cofactor>
</comment>
<evidence type="ECO:0000256" key="3">
    <source>
        <dbReference type="ARBA" id="ARBA00001946"/>
    </source>
</evidence>
<dbReference type="Pfam" id="PF02779">
    <property type="entry name" value="Transket_pyr"/>
    <property type="match status" value="1"/>
</dbReference>
<evidence type="ECO:0000256" key="2">
    <source>
        <dbReference type="ARBA" id="ARBA00001936"/>
    </source>
</evidence>
<dbReference type="InterPro" id="IPR009014">
    <property type="entry name" value="Transketo_C/PFOR_II"/>
</dbReference>
<dbReference type="Pfam" id="PF00456">
    <property type="entry name" value="Transketolase_N"/>
    <property type="match status" value="1"/>
</dbReference>
<dbReference type="AlphaFoldDB" id="A0A0G0HYA0"/>
<evidence type="ECO:0000313" key="14">
    <source>
        <dbReference type="EMBL" id="KKQ47237.1"/>
    </source>
</evidence>
<proteinExistence type="inferred from homology"/>
<dbReference type="InterPro" id="IPR020826">
    <property type="entry name" value="Transketolase_BS"/>
</dbReference>
<evidence type="ECO:0000256" key="5">
    <source>
        <dbReference type="ARBA" id="ARBA00007131"/>
    </source>
</evidence>
<comment type="caution">
    <text evidence="14">The sequence shown here is derived from an EMBL/GenBank/DDBJ whole genome shotgun (WGS) entry which is preliminary data.</text>
</comment>